<dbReference type="PANTHER" id="PTHR39961">
    <property type="entry name" value="HYPOTHETICAL CYTOSOLIC PROTEIN"/>
    <property type="match status" value="1"/>
</dbReference>
<accession>A0A7G9W880</accession>
<reference evidence="1 2" key="1">
    <citation type="submission" date="2020-07" db="EMBL/GenBank/DDBJ databases">
        <title>Alkalicella. sp. LB2 genome.</title>
        <authorList>
            <person name="Postec A."/>
            <person name="Quemeneur M."/>
        </authorList>
    </citation>
    <scope>NUCLEOTIDE SEQUENCE [LARGE SCALE GENOMIC DNA]</scope>
    <source>
        <strain evidence="1 2">LB2</strain>
    </source>
</reference>
<evidence type="ECO:0000313" key="2">
    <source>
        <dbReference type="Proteomes" id="UP000516160"/>
    </source>
</evidence>
<keyword evidence="2" id="KW-1185">Reference proteome</keyword>
<sequence length="156" mass="17896">MIFEDPKGNKVEIKSIRNHISKLIGQYPEDFFKIIIGTDSQQKGNKLTFVTVIVIYRIGKGGTYYLRTQKRLEPVPLREKIYIETKMSLDTADTLKTNSMEGYVKGNLEIHVDVGQNGETKILIKEIIKYMEDRGYKILIKPNSFAASKVADRHTK</sequence>
<dbReference type="PANTHER" id="PTHR39961:SF1">
    <property type="entry name" value="DUF458 DOMAIN-CONTAINING PROTEIN"/>
    <property type="match status" value="1"/>
</dbReference>
<dbReference type="Proteomes" id="UP000516160">
    <property type="component" value="Chromosome"/>
</dbReference>
<dbReference type="InterPro" id="IPR007405">
    <property type="entry name" value="Phage_KVP40_Orf299"/>
</dbReference>
<evidence type="ECO:0000313" key="1">
    <source>
        <dbReference type="EMBL" id="QNO14892.1"/>
    </source>
</evidence>
<proteinExistence type="predicted"/>
<name>A0A7G9W880_ALKCA</name>
<dbReference type="KEGG" id="acae:HYG86_08955"/>
<organism evidence="1 2">
    <name type="scientific">Alkalicella caledoniensis</name>
    <dbReference type="NCBI Taxonomy" id="2731377"/>
    <lineage>
        <taxon>Bacteria</taxon>
        <taxon>Bacillati</taxon>
        <taxon>Bacillota</taxon>
        <taxon>Clostridia</taxon>
        <taxon>Eubacteriales</taxon>
        <taxon>Proteinivoracaceae</taxon>
        <taxon>Alkalicella</taxon>
    </lineage>
</organism>
<dbReference type="EMBL" id="CP058559">
    <property type="protein sequence ID" value="QNO14892.1"/>
    <property type="molecule type" value="Genomic_DNA"/>
</dbReference>
<dbReference type="AlphaFoldDB" id="A0A7G9W880"/>
<dbReference type="RefSeq" id="WP_213168975.1">
    <property type="nucleotide sequence ID" value="NZ_CP058559.1"/>
</dbReference>
<dbReference type="Pfam" id="PF04308">
    <property type="entry name" value="RNaseH_like"/>
    <property type="match status" value="1"/>
</dbReference>
<gene>
    <name evidence="1" type="ORF">HYG86_08955</name>
</gene>
<protein>
    <submittedName>
        <fullName evidence="1">Ribonuclease H-like YkuK family protein</fullName>
    </submittedName>
</protein>